<dbReference type="Proteomes" id="UP000550707">
    <property type="component" value="Unassembled WGS sequence"/>
</dbReference>
<feature type="coiled-coil region" evidence="1">
    <location>
        <begin position="564"/>
        <end position="598"/>
    </location>
</feature>
<reference evidence="3 4" key="1">
    <citation type="journal article" date="2020" name="Nature">
        <title>Six reference-quality genomes reveal evolution of bat adaptations.</title>
        <authorList>
            <person name="Jebb D."/>
            <person name="Huang Z."/>
            <person name="Pippel M."/>
            <person name="Hughes G.M."/>
            <person name="Lavrichenko K."/>
            <person name="Devanna P."/>
            <person name="Winkler S."/>
            <person name="Jermiin L.S."/>
            <person name="Skirmuntt E.C."/>
            <person name="Katzourakis A."/>
            <person name="Burkitt-Gray L."/>
            <person name="Ray D.A."/>
            <person name="Sullivan K.A.M."/>
            <person name="Roscito J.G."/>
            <person name="Kirilenko B.M."/>
            <person name="Davalos L.M."/>
            <person name="Corthals A.P."/>
            <person name="Power M.L."/>
            <person name="Jones G."/>
            <person name="Ransome R.D."/>
            <person name="Dechmann D.K.N."/>
            <person name="Locatelli A.G."/>
            <person name="Puechmaille S.J."/>
            <person name="Fedrigo O."/>
            <person name="Jarvis E.D."/>
            <person name="Hiller M."/>
            <person name="Vernes S.C."/>
            <person name="Myers E.W."/>
            <person name="Teeling E.C."/>
        </authorList>
    </citation>
    <scope>NUCLEOTIDE SEQUENCE [LARGE SCALE GENOMIC DNA]</scope>
    <source>
        <strain evidence="3">MMolMol1</strain>
        <tissue evidence="3">Muscle</tissue>
    </source>
</reference>
<protein>
    <submittedName>
        <fullName evidence="3">Centrosomal protein 128</fullName>
    </submittedName>
</protein>
<dbReference type="GO" id="GO:0000922">
    <property type="term" value="C:spindle pole"/>
    <property type="evidence" value="ECO:0007669"/>
    <property type="project" value="TreeGrafter"/>
</dbReference>
<name>A0A7J8JSJ4_MOLMO</name>
<accession>A0A7J8JSJ4</accession>
<evidence type="ECO:0000256" key="1">
    <source>
        <dbReference type="SAM" id="Coils"/>
    </source>
</evidence>
<dbReference type="EMBL" id="JACASF010000001">
    <property type="protein sequence ID" value="KAF6499450.1"/>
    <property type="molecule type" value="Genomic_DNA"/>
</dbReference>
<dbReference type="PANTHER" id="PTHR46657">
    <property type="entry name" value="CENTROSOMAL PROTEIN OF 128 KDA"/>
    <property type="match status" value="1"/>
</dbReference>
<dbReference type="InterPro" id="IPR026652">
    <property type="entry name" value="CEP128"/>
</dbReference>
<feature type="region of interest" description="Disordered" evidence="2">
    <location>
        <begin position="258"/>
        <end position="284"/>
    </location>
</feature>
<evidence type="ECO:0000313" key="4">
    <source>
        <dbReference type="Proteomes" id="UP000550707"/>
    </source>
</evidence>
<organism evidence="3 4">
    <name type="scientific">Molossus molossus</name>
    <name type="common">Pallas' mastiff bat</name>
    <name type="synonym">Vespertilio molossus</name>
    <dbReference type="NCBI Taxonomy" id="27622"/>
    <lineage>
        <taxon>Eukaryota</taxon>
        <taxon>Metazoa</taxon>
        <taxon>Chordata</taxon>
        <taxon>Craniata</taxon>
        <taxon>Vertebrata</taxon>
        <taxon>Euteleostomi</taxon>
        <taxon>Mammalia</taxon>
        <taxon>Eutheria</taxon>
        <taxon>Laurasiatheria</taxon>
        <taxon>Chiroptera</taxon>
        <taxon>Yangochiroptera</taxon>
        <taxon>Molossidae</taxon>
        <taxon>Molossus</taxon>
    </lineage>
</organism>
<feature type="compositionally biased region" description="Polar residues" evidence="2">
    <location>
        <begin position="327"/>
        <end position="338"/>
    </location>
</feature>
<comment type="caution">
    <text evidence="3">The sequence shown here is derived from an EMBL/GenBank/DDBJ whole genome shotgun (WGS) entry which is preliminary data.</text>
</comment>
<evidence type="ECO:0000313" key="3">
    <source>
        <dbReference type="EMBL" id="KAF6499450.1"/>
    </source>
</evidence>
<dbReference type="GO" id="GO:0005814">
    <property type="term" value="C:centriole"/>
    <property type="evidence" value="ECO:0007669"/>
    <property type="project" value="TreeGrafter"/>
</dbReference>
<keyword evidence="4" id="KW-1185">Reference proteome</keyword>
<feature type="region of interest" description="Disordered" evidence="2">
    <location>
        <begin position="319"/>
        <end position="362"/>
    </location>
</feature>
<evidence type="ECO:0000256" key="2">
    <source>
        <dbReference type="SAM" id="MobiDB-lite"/>
    </source>
</evidence>
<dbReference type="PANTHER" id="PTHR46657:SF1">
    <property type="entry name" value="CENTROSOMAL PROTEIN OF 128 KDA"/>
    <property type="match status" value="1"/>
</dbReference>
<feature type="region of interest" description="Disordered" evidence="2">
    <location>
        <begin position="108"/>
        <end position="140"/>
    </location>
</feature>
<keyword evidence="1" id="KW-0175">Coiled coil</keyword>
<proteinExistence type="predicted"/>
<gene>
    <name evidence="3" type="ORF">HJG59_002685</name>
</gene>
<dbReference type="AlphaFoldDB" id="A0A7J8JSJ4"/>
<sequence>MAESSSDSDYFRSRDRLSRWAARSIHKDIRNHPTVDVTEKVNTITNTLQDTSRNLRQVDHMLGQYRDYSNGQAGAIEHLKENLEQSIGELRSQRVLRNSGGRSISVTSLSASDLDGGTVTESHRFPPTSPLKDYGDQQGSKRIRSRAGVRFVRETEDVGQLHAFHQSLRDLSSEQVRLGDDLNRELSRRSRSDAETRRTLERLTEKLSETQKQEVVSDRVERRLQEIEREMRTERELVERRQDQLGLISLQLQEALKKQETKADDEEVMKNKLRQTETEKSQLEQELELSRRLLNQSEGSRETLLHQVEELRTQLMKAEGDRKGLQHQVSQISKQQSSHQDEQGDDRRFRRGVERDREDLEKQMSDLRVQLNFSAMASELEEAKRCMERKDKEKAHLAAQVEAESVEDKNMAKIHLCQLEKLKSQCDRLTEELTQNENENKKLKLKYQSLKDHLEEKEKHISNEEEHLRRMEEARLQLKDQLLCLETEQESILGVIGKEIDAACKTFSRDSMEKFKFFSSGSDINYDPHRWLAESKTKLQWLCEELKERESREKSLRHELMLCRQQLRNMTENKESELQCLFEQIERQEQLLEEIHREKRVQQFEVLSQQ</sequence>
<feature type="compositionally biased region" description="Basic and acidic residues" evidence="2">
    <location>
        <begin position="339"/>
        <end position="362"/>
    </location>
</feature>